<dbReference type="PANTHER" id="PTHR41307:SF1">
    <property type="entry name" value="MEMBRANE PROTEIN"/>
    <property type="match status" value="1"/>
</dbReference>
<feature type="transmembrane region" description="Helical" evidence="2">
    <location>
        <begin position="224"/>
        <end position="242"/>
    </location>
</feature>
<proteinExistence type="predicted"/>
<gene>
    <name evidence="4" type="ORF">QNI29_02225</name>
</gene>
<feature type="transmembrane region" description="Helical" evidence="2">
    <location>
        <begin position="78"/>
        <end position="96"/>
    </location>
</feature>
<evidence type="ECO:0000313" key="5">
    <source>
        <dbReference type="Proteomes" id="UP001236652"/>
    </source>
</evidence>
<evidence type="ECO:0000259" key="3">
    <source>
        <dbReference type="Pfam" id="PF08006"/>
    </source>
</evidence>
<dbReference type="EMBL" id="CP126446">
    <property type="protein sequence ID" value="WIF98506.1"/>
    <property type="molecule type" value="Genomic_DNA"/>
</dbReference>
<feature type="transmembrane region" description="Helical" evidence="2">
    <location>
        <begin position="108"/>
        <end position="129"/>
    </location>
</feature>
<keyword evidence="1" id="KW-0175">Coiled coil</keyword>
<keyword evidence="2" id="KW-0472">Membrane</keyword>
<dbReference type="Pfam" id="PF08006">
    <property type="entry name" value="HAAS_TM"/>
    <property type="match status" value="1"/>
</dbReference>
<dbReference type="Gene3D" id="1.10.1900.10">
    <property type="entry name" value="c-terminal domain of poly(a) binding protein"/>
    <property type="match status" value="1"/>
</dbReference>
<sequence length="249" mass="28323">MKVSKESQQFLDNLRVYLLSSGKNEQEINEIVEELKDHLHEAEKHGKDVEEIIGQSPKEYMNQVADEMPFDLTGVLKYIPIIFLGAFSFILIDDAIRGTMEYSLLELIGYPLILFINLFIMFRIAFRYLATSSLSETKQWLFLSLVGMIPASLFIVIYYVDRFFETPSIEFGTVGVILAVAVSISVFIGVALWSKSWVTIIIPLLWFLPRVFIDMTSIAEDTKLIVSGTLPLALVGLYLLIVSKREQHS</sequence>
<keyword evidence="2" id="KW-1133">Transmembrane helix</keyword>
<feature type="transmembrane region" description="Helical" evidence="2">
    <location>
        <begin position="200"/>
        <end position="218"/>
    </location>
</feature>
<keyword evidence="5" id="KW-1185">Reference proteome</keyword>
<evidence type="ECO:0000313" key="4">
    <source>
        <dbReference type="EMBL" id="WIF98506.1"/>
    </source>
</evidence>
<dbReference type="Proteomes" id="UP001236652">
    <property type="component" value="Chromosome"/>
</dbReference>
<feature type="transmembrane region" description="Helical" evidence="2">
    <location>
        <begin position="141"/>
        <end position="160"/>
    </location>
</feature>
<evidence type="ECO:0000256" key="1">
    <source>
        <dbReference type="SAM" id="Coils"/>
    </source>
</evidence>
<protein>
    <recommendedName>
        <fullName evidence="3">HAAS transmembrane region domain-containing protein</fullName>
    </recommendedName>
</protein>
<feature type="coiled-coil region" evidence="1">
    <location>
        <begin position="25"/>
        <end position="52"/>
    </location>
</feature>
<evidence type="ECO:0000256" key="2">
    <source>
        <dbReference type="SAM" id="Phobius"/>
    </source>
</evidence>
<keyword evidence="2" id="KW-0812">Transmembrane</keyword>
<dbReference type="RefSeq" id="WP_231419142.1">
    <property type="nucleotide sequence ID" value="NZ_CP126446.1"/>
</dbReference>
<accession>A0ABY8V0H7</accession>
<dbReference type="SUPFAM" id="SSF158560">
    <property type="entry name" value="BH3980-like"/>
    <property type="match status" value="1"/>
</dbReference>
<name>A0ABY8V0H7_9BACI</name>
<dbReference type="InterPro" id="IPR012963">
    <property type="entry name" value="HAAS_TM"/>
</dbReference>
<reference evidence="4 5" key="1">
    <citation type="submission" date="2023-05" db="EMBL/GenBank/DDBJ databases">
        <title>Comparative genomics reveals the evidence of polycyclic aromatic hydrocarbons degradation in moderately halophilic genus Pontibacillus.</title>
        <authorList>
            <person name="Yang H."/>
            <person name="Qian Z."/>
        </authorList>
    </citation>
    <scope>NUCLEOTIDE SEQUENCE [LARGE SCALE GENOMIC DNA]</scope>
    <source>
        <strain evidence="5">HN14</strain>
    </source>
</reference>
<organism evidence="4 5">
    <name type="scientific">Pontibacillus chungwhensis</name>
    <dbReference type="NCBI Taxonomy" id="265426"/>
    <lineage>
        <taxon>Bacteria</taxon>
        <taxon>Bacillati</taxon>
        <taxon>Bacillota</taxon>
        <taxon>Bacilli</taxon>
        <taxon>Bacillales</taxon>
        <taxon>Bacillaceae</taxon>
        <taxon>Pontibacillus</taxon>
    </lineage>
</organism>
<dbReference type="PANTHER" id="PTHR41307">
    <property type="entry name" value="MEMBRANE PROTEIN-RELATED"/>
    <property type="match status" value="1"/>
</dbReference>
<feature type="domain" description="HAAS transmembrane region" evidence="3">
    <location>
        <begin position="89"/>
        <end position="204"/>
    </location>
</feature>
<feature type="transmembrane region" description="Helical" evidence="2">
    <location>
        <begin position="172"/>
        <end position="193"/>
    </location>
</feature>